<keyword evidence="4" id="KW-1185">Reference proteome</keyword>
<evidence type="ECO:0000256" key="1">
    <source>
        <dbReference type="SAM" id="Coils"/>
    </source>
</evidence>
<dbReference type="EMBL" id="OZ035831">
    <property type="protein sequence ID" value="CAL1615252.1"/>
    <property type="molecule type" value="Genomic_DNA"/>
</dbReference>
<name>A0AAV2MP37_KNICA</name>
<proteinExistence type="predicted"/>
<dbReference type="Proteomes" id="UP001497482">
    <property type="component" value="Chromosome 9"/>
</dbReference>
<feature type="compositionally biased region" description="Low complexity" evidence="2">
    <location>
        <begin position="610"/>
        <end position="650"/>
    </location>
</feature>
<reference evidence="3 4" key="1">
    <citation type="submission" date="2024-04" db="EMBL/GenBank/DDBJ databases">
        <authorList>
            <person name="Waldvogel A.-M."/>
            <person name="Schoenle A."/>
        </authorList>
    </citation>
    <scope>NUCLEOTIDE SEQUENCE [LARGE SCALE GENOMIC DNA]</scope>
</reference>
<evidence type="ECO:0008006" key="5">
    <source>
        <dbReference type="Google" id="ProtNLM"/>
    </source>
</evidence>
<dbReference type="PANTHER" id="PTHR21625">
    <property type="entry name" value="NYD-SP28 PROTEIN"/>
    <property type="match status" value="1"/>
</dbReference>
<dbReference type="GO" id="GO:0003352">
    <property type="term" value="P:regulation of cilium movement"/>
    <property type="evidence" value="ECO:0007669"/>
    <property type="project" value="TreeGrafter"/>
</dbReference>
<feature type="coiled-coil region" evidence="1">
    <location>
        <begin position="422"/>
        <end position="456"/>
    </location>
</feature>
<sequence length="759" mass="85172">MQGFGQPKGEESGIVIWRLTRVGPTGRDYCGLVEALDEPNAVSCTKRMARMFMVPVTLLDPSNNGEMDVGLRCTQRHLRSPFTRLLKLCNYGSARLPPAAVCAPCIGLRHLHRGTESKAGFNCCTVGHLSELTASRGSDIYSKTMELTLGASAEAAEVLRRTATDNAPNIRATQEQTDHLGPRPWLTEDTRARMRSLLEVLSLHSHVYSMEVLSPIGALSWLEVLSPGGALSWLEVLSPGWMFFLLEVLSPGWGFFLLAGGSFSWLDVLSPDWRFSLLEVSGLQARERQYVAVVHTQTQELQELLLKVKEDERALIETLRNRQEQQQKNEDQPTSPSEPETPLWERCQEVEEYVQSKKQEYMKKFMMMGKAMGATSTAADCRAIQAQLKRYNDNEVQKVEGARFKKHIPNVRKQISSLRTQTEEMQIAIKKQNESLENKKKRLKRLVQNRENHQKRSVQRALLGAIQYERMWLTQEEEARELLERAQNLDQWIYEHVLHQPRENPWVFPKPGSCQDPGAGEKNIVEAPSSVPRLIQILCEEAGFLMEVEEVVEANGRTLVKRGYLLETLGITENNLEKFLHFLQNYEPRDESQAPGTGAPGSGAPGTGPPGATATGARARGGTVPETTAPGATAPGGTAPGAGCSSGPAAVTSVPSEQHEVLQAVTSFLNQRLRGRRRRRVTSLQVIRDPDYWDRVGKVIPEETLPKMEMIQEQLRQRYDALKESLRLSKQVQSLQLETTQLKMAQMRLQDPQDPQERS</sequence>
<dbReference type="EMBL" id="OZ035831">
    <property type="protein sequence ID" value="CAL1615251.1"/>
    <property type="molecule type" value="Genomic_DNA"/>
</dbReference>
<accession>A0AAV2MP37</accession>
<dbReference type="GO" id="GO:0005858">
    <property type="term" value="C:axonemal dynein complex"/>
    <property type="evidence" value="ECO:0007669"/>
    <property type="project" value="InterPro"/>
</dbReference>
<evidence type="ECO:0000313" key="4">
    <source>
        <dbReference type="Proteomes" id="UP001497482"/>
    </source>
</evidence>
<protein>
    <recommendedName>
        <fullName evidence="5">Dynein regulatory complex protein 1</fullName>
    </recommendedName>
</protein>
<dbReference type="PANTHER" id="PTHR21625:SF1">
    <property type="entry name" value="DYNEIN REGULATORY COMPLEX PROTEIN 1"/>
    <property type="match status" value="1"/>
</dbReference>
<feature type="region of interest" description="Disordered" evidence="2">
    <location>
        <begin position="589"/>
        <end position="651"/>
    </location>
</feature>
<dbReference type="AlphaFoldDB" id="A0AAV2MP37"/>
<dbReference type="InterPro" id="IPR039750">
    <property type="entry name" value="DRC1/DRC2"/>
</dbReference>
<feature type="region of interest" description="Disordered" evidence="2">
    <location>
        <begin position="321"/>
        <end position="343"/>
    </location>
</feature>
<dbReference type="GO" id="GO:0070286">
    <property type="term" value="P:axonemal dynein complex assembly"/>
    <property type="evidence" value="ECO:0007669"/>
    <property type="project" value="InterPro"/>
</dbReference>
<organism evidence="3 4">
    <name type="scientific">Knipowitschia caucasica</name>
    <name type="common">Caucasian dwarf goby</name>
    <name type="synonym">Pomatoschistus caucasicus</name>
    <dbReference type="NCBI Taxonomy" id="637954"/>
    <lineage>
        <taxon>Eukaryota</taxon>
        <taxon>Metazoa</taxon>
        <taxon>Chordata</taxon>
        <taxon>Craniata</taxon>
        <taxon>Vertebrata</taxon>
        <taxon>Euteleostomi</taxon>
        <taxon>Actinopterygii</taxon>
        <taxon>Neopterygii</taxon>
        <taxon>Teleostei</taxon>
        <taxon>Neoteleostei</taxon>
        <taxon>Acanthomorphata</taxon>
        <taxon>Gobiaria</taxon>
        <taxon>Gobiiformes</taxon>
        <taxon>Gobioidei</taxon>
        <taxon>Gobiidae</taxon>
        <taxon>Gobiinae</taxon>
        <taxon>Knipowitschia</taxon>
    </lineage>
</organism>
<evidence type="ECO:0000256" key="2">
    <source>
        <dbReference type="SAM" id="MobiDB-lite"/>
    </source>
</evidence>
<keyword evidence="1" id="KW-0175">Coiled coil</keyword>
<feature type="compositionally biased region" description="Basic and acidic residues" evidence="2">
    <location>
        <begin position="321"/>
        <end position="331"/>
    </location>
</feature>
<evidence type="ECO:0000313" key="3">
    <source>
        <dbReference type="EMBL" id="CAL1615251.1"/>
    </source>
</evidence>
<gene>
    <name evidence="3" type="ORF">KC01_LOCUS41239</name>
</gene>
<dbReference type="GO" id="GO:0060285">
    <property type="term" value="P:cilium-dependent cell motility"/>
    <property type="evidence" value="ECO:0007669"/>
    <property type="project" value="TreeGrafter"/>
</dbReference>